<accession>A0A183DPC5</accession>
<dbReference type="Proteomes" id="UP000271098">
    <property type="component" value="Unassembled WGS sequence"/>
</dbReference>
<organism evidence="3">
    <name type="scientific">Gongylonema pulchrum</name>
    <dbReference type="NCBI Taxonomy" id="637853"/>
    <lineage>
        <taxon>Eukaryota</taxon>
        <taxon>Metazoa</taxon>
        <taxon>Ecdysozoa</taxon>
        <taxon>Nematoda</taxon>
        <taxon>Chromadorea</taxon>
        <taxon>Rhabditida</taxon>
        <taxon>Spirurina</taxon>
        <taxon>Spiruromorpha</taxon>
        <taxon>Spiruroidea</taxon>
        <taxon>Gongylonematidae</taxon>
        <taxon>Gongylonema</taxon>
    </lineage>
</organism>
<name>A0A183DPC5_9BILA</name>
<sequence>MLPATMEWRNNTMHTARTDFGFGGDSEWFWRDVASGLGGKVGWEGGSRDYTNRERSLSDALTFVALSSGLPRRCAYAGYSSGSVGFAAGCG</sequence>
<dbReference type="AlphaFoldDB" id="A0A183DPC5"/>
<proteinExistence type="predicted"/>
<evidence type="ECO:0000313" key="3">
    <source>
        <dbReference type="WBParaSite" id="GPUH_0001057901-mRNA-1"/>
    </source>
</evidence>
<evidence type="ECO:0000313" key="1">
    <source>
        <dbReference type="EMBL" id="VDN17620.1"/>
    </source>
</evidence>
<protein>
    <submittedName>
        <fullName evidence="3">Esterase</fullName>
    </submittedName>
</protein>
<gene>
    <name evidence="1" type="ORF">GPUH_LOCUS10566</name>
</gene>
<reference evidence="1 2" key="2">
    <citation type="submission" date="2018-11" db="EMBL/GenBank/DDBJ databases">
        <authorList>
            <consortium name="Pathogen Informatics"/>
        </authorList>
    </citation>
    <scope>NUCLEOTIDE SEQUENCE [LARGE SCALE GENOMIC DNA]</scope>
</reference>
<evidence type="ECO:0000313" key="2">
    <source>
        <dbReference type="Proteomes" id="UP000271098"/>
    </source>
</evidence>
<reference evidence="3" key="1">
    <citation type="submission" date="2016-06" db="UniProtKB">
        <authorList>
            <consortium name="WormBaseParasite"/>
        </authorList>
    </citation>
    <scope>IDENTIFICATION</scope>
</reference>
<dbReference type="WBParaSite" id="GPUH_0001057901-mRNA-1">
    <property type="protein sequence ID" value="GPUH_0001057901-mRNA-1"/>
    <property type="gene ID" value="GPUH_0001057901"/>
</dbReference>
<dbReference type="EMBL" id="UYRT01078038">
    <property type="protein sequence ID" value="VDN17620.1"/>
    <property type="molecule type" value="Genomic_DNA"/>
</dbReference>
<keyword evidence="2" id="KW-1185">Reference proteome</keyword>